<dbReference type="InterPro" id="IPR013783">
    <property type="entry name" value="Ig-like_fold"/>
</dbReference>
<dbReference type="OrthoDB" id="86225at2157"/>
<dbReference type="STRING" id="1432656.X802_06830"/>
<name>A0A0X1KKX0_9EURY</name>
<dbReference type="RefSeq" id="WP_062372058.1">
    <property type="nucleotide sequence ID" value="NZ_CP007140.1"/>
</dbReference>
<keyword evidence="1" id="KW-0472">Membrane</keyword>
<keyword evidence="3" id="KW-1185">Reference proteome</keyword>
<evidence type="ECO:0000256" key="1">
    <source>
        <dbReference type="SAM" id="Phobius"/>
    </source>
</evidence>
<sequence length="521" mass="56888">MKVKSFLLLLIFIGSLVSLDQASASVSFEVSPVKESISVPPGASISVPVRVTNTGDRPLANLTLSIVWNLENGLYAVNKTVYVGVNESKVFDLTINVPELSPGDYEVTIRGISGNISVEREMTIHVEREVAYSLDVDVGSGYPYGSDVEIRFSLVSHSNDRIAGTIWMKVYRNGEVVEEKEESVYLDPGEGWSYPMVIPRPDIGTYRVKLSANLSGVYREIEKTFVVYRRNFTYRAWYSNGALMVQVKLANGSPVGGVEVSVNGVKMKTDEDGLVRYPTTSPGLYEIELNLDGVLEKTALYVGRLFVSYELRGSTLELKVLDSNGDPVPNVTLSIAGPKGEYQAVTDGNGEASVPLSVLGYGTVSITASAENYVGSSLIITVPSPSHLTSTTSAPQTTTTANQLTTTNATQGNYTPVEGGREGIDWVFLGSVLFGLVIFGGSFYLAFLRPHLIEEELGEYYFVKLRAPRLVPLRNFTWEKGMNAVEVRTTRGEARIEGSKVTWRIDELKPGEEAVLQVVLG</sequence>
<dbReference type="GeneID" id="27135371"/>
<dbReference type="AlphaFoldDB" id="A0A0X1KKX0"/>
<dbReference type="Proteomes" id="UP000062043">
    <property type="component" value="Chromosome"/>
</dbReference>
<reference evidence="2 3" key="1">
    <citation type="submission" date="2014-01" db="EMBL/GenBank/DDBJ databases">
        <title>Genome sequencing of Thermococcus guaymasensis.</title>
        <authorList>
            <person name="Zhang X."/>
            <person name="Alvare G."/>
            <person name="Fristensky B."/>
            <person name="Chen L."/>
            <person name="Suen T."/>
            <person name="Chen Q."/>
            <person name="Ma K."/>
        </authorList>
    </citation>
    <scope>NUCLEOTIDE SEQUENCE [LARGE SCALE GENOMIC DNA]</scope>
    <source>
        <strain evidence="2 3">DSM 11113</strain>
    </source>
</reference>
<accession>A0A0X1KKX0</accession>
<dbReference type="Gene3D" id="2.60.40.10">
    <property type="entry name" value="Immunoglobulins"/>
    <property type="match status" value="2"/>
</dbReference>
<dbReference type="KEGG" id="tgy:X802_06830"/>
<keyword evidence="1" id="KW-0812">Transmembrane</keyword>
<dbReference type="EMBL" id="CP007140">
    <property type="protein sequence ID" value="AJC71902.1"/>
    <property type="molecule type" value="Genomic_DNA"/>
</dbReference>
<protein>
    <recommendedName>
        <fullName evidence="4">CARDB domain-containing protein</fullName>
    </recommendedName>
</protein>
<feature type="transmembrane region" description="Helical" evidence="1">
    <location>
        <begin position="426"/>
        <end position="447"/>
    </location>
</feature>
<proteinExistence type="predicted"/>
<gene>
    <name evidence="2" type="ORF">X802_06830</name>
</gene>
<evidence type="ECO:0000313" key="2">
    <source>
        <dbReference type="EMBL" id="AJC71902.1"/>
    </source>
</evidence>
<dbReference type="InterPro" id="IPR008969">
    <property type="entry name" value="CarboxyPept-like_regulatory"/>
</dbReference>
<keyword evidence="1" id="KW-1133">Transmembrane helix</keyword>
<evidence type="ECO:0000313" key="3">
    <source>
        <dbReference type="Proteomes" id="UP000062043"/>
    </source>
</evidence>
<dbReference type="SUPFAM" id="SSF49464">
    <property type="entry name" value="Carboxypeptidase regulatory domain-like"/>
    <property type="match status" value="1"/>
</dbReference>
<organism evidence="2 3">
    <name type="scientific">Thermococcus guaymasensis DSM 11113</name>
    <dbReference type="NCBI Taxonomy" id="1432656"/>
    <lineage>
        <taxon>Archaea</taxon>
        <taxon>Methanobacteriati</taxon>
        <taxon>Methanobacteriota</taxon>
        <taxon>Thermococci</taxon>
        <taxon>Thermococcales</taxon>
        <taxon>Thermococcaceae</taxon>
        <taxon>Thermococcus</taxon>
    </lineage>
</organism>
<evidence type="ECO:0008006" key="4">
    <source>
        <dbReference type="Google" id="ProtNLM"/>
    </source>
</evidence>
<dbReference type="PATRIC" id="fig|1432656.3.peg.1327"/>